<accession>A0A9Q0P0V6</accession>
<name>A0A9Q0P0V6_SALPP</name>
<comment type="caution">
    <text evidence="2">The sequence shown here is derived from an EMBL/GenBank/DDBJ whole genome shotgun (WGS) entry which is preliminary data.</text>
</comment>
<dbReference type="Proteomes" id="UP001151532">
    <property type="component" value="Chromosome 14"/>
</dbReference>
<feature type="region of interest" description="Disordered" evidence="1">
    <location>
        <begin position="1"/>
        <end position="55"/>
    </location>
</feature>
<sequence length="110" mass="11851">MEDQKSTQSGRLKTVPPYNKTPMDTPSKSVNAGDDENRNPTTLSVSVASTPPTPSVPMLTALTPATPRVSCAPKTARKFFGTRRPLVRRAQSCFRPSRTTVIASVAGLTY</sequence>
<keyword evidence="3" id="KW-1185">Reference proteome</keyword>
<organism evidence="2 3">
    <name type="scientific">Salix purpurea</name>
    <name type="common">Purple osier willow</name>
    <dbReference type="NCBI Taxonomy" id="77065"/>
    <lineage>
        <taxon>Eukaryota</taxon>
        <taxon>Viridiplantae</taxon>
        <taxon>Streptophyta</taxon>
        <taxon>Embryophyta</taxon>
        <taxon>Tracheophyta</taxon>
        <taxon>Spermatophyta</taxon>
        <taxon>Magnoliopsida</taxon>
        <taxon>eudicotyledons</taxon>
        <taxon>Gunneridae</taxon>
        <taxon>Pentapetalae</taxon>
        <taxon>rosids</taxon>
        <taxon>fabids</taxon>
        <taxon>Malpighiales</taxon>
        <taxon>Salicaceae</taxon>
        <taxon>Saliceae</taxon>
        <taxon>Salix</taxon>
    </lineage>
</organism>
<evidence type="ECO:0000313" key="2">
    <source>
        <dbReference type="EMBL" id="KAJ6679498.1"/>
    </source>
</evidence>
<dbReference type="EMBL" id="JAPFFK010000020">
    <property type="protein sequence ID" value="KAJ6679498.1"/>
    <property type="molecule type" value="Genomic_DNA"/>
</dbReference>
<evidence type="ECO:0000256" key="1">
    <source>
        <dbReference type="SAM" id="MobiDB-lite"/>
    </source>
</evidence>
<reference evidence="2" key="2">
    <citation type="journal article" date="2023" name="Int. J. Mol. Sci.">
        <title>De Novo Assembly and Annotation of 11 Diverse Shrub Willow (Salix) Genomes Reveals Novel Gene Organization in Sex-Linked Regions.</title>
        <authorList>
            <person name="Hyden B."/>
            <person name="Feng K."/>
            <person name="Yates T.B."/>
            <person name="Jawdy S."/>
            <person name="Cereghino C."/>
            <person name="Smart L.B."/>
            <person name="Muchero W."/>
        </authorList>
    </citation>
    <scope>NUCLEOTIDE SEQUENCE</scope>
    <source>
        <tissue evidence="2">Shoot tip</tissue>
    </source>
</reference>
<proteinExistence type="predicted"/>
<reference evidence="2" key="1">
    <citation type="submission" date="2022-11" db="EMBL/GenBank/DDBJ databases">
        <authorList>
            <person name="Hyden B.L."/>
            <person name="Feng K."/>
            <person name="Yates T."/>
            <person name="Jawdy S."/>
            <person name="Smart L.B."/>
            <person name="Muchero W."/>
        </authorList>
    </citation>
    <scope>NUCLEOTIDE SEQUENCE</scope>
    <source>
        <tissue evidence="2">Shoot tip</tissue>
    </source>
</reference>
<gene>
    <name evidence="2" type="ORF">OIU79_019289</name>
</gene>
<feature type="compositionally biased region" description="Polar residues" evidence="1">
    <location>
        <begin position="1"/>
        <end position="11"/>
    </location>
</feature>
<evidence type="ECO:0000313" key="3">
    <source>
        <dbReference type="Proteomes" id="UP001151532"/>
    </source>
</evidence>
<protein>
    <submittedName>
        <fullName evidence="2">Uncharacterized protein</fullName>
    </submittedName>
</protein>
<feature type="compositionally biased region" description="Low complexity" evidence="1">
    <location>
        <begin position="40"/>
        <end position="50"/>
    </location>
</feature>
<dbReference type="AlphaFoldDB" id="A0A9Q0P0V6"/>